<reference evidence="2" key="1">
    <citation type="journal article" date="2020" name="BMC Genomics">
        <title>Correction to: Identification and distribution of gene clusters required for synthesis of sphingolipid metabolism inhibitors in diverse species of the filamentous fungus Fusarium.</title>
        <authorList>
            <person name="Kim H.S."/>
            <person name="Lohmar J.M."/>
            <person name="Busman M."/>
            <person name="Brown D.W."/>
            <person name="Naumann T.A."/>
            <person name="Divon H.H."/>
            <person name="Lysoe E."/>
            <person name="Uhlig S."/>
            <person name="Proctor R.H."/>
        </authorList>
    </citation>
    <scope>NUCLEOTIDE SEQUENCE</scope>
    <source>
        <strain evidence="2">NRRL 22465</strain>
    </source>
</reference>
<accession>A0A8H4XI43</accession>
<gene>
    <name evidence="2" type="ORF">FZEAL_7173</name>
</gene>
<evidence type="ECO:0000256" key="1">
    <source>
        <dbReference type="SAM" id="MobiDB-lite"/>
    </source>
</evidence>
<evidence type="ECO:0000313" key="3">
    <source>
        <dbReference type="Proteomes" id="UP000635477"/>
    </source>
</evidence>
<feature type="region of interest" description="Disordered" evidence="1">
    <location>
        <begin position="281"/>
        <end position="301"/>
    </location>
</feature>
<dbReference type="EMBL" id="JABEYC010000567">
    <property type="protein sequence ID" value="KAF4976117.1"/>
    <property type="molecule type" value="Genomic_DNA"/>
</dbReference>
<feature type="compositionally biased region" description="Polar residues" evidence="1">
    <location>
        <begin position="215"/>
        <end position="225"/>
    </location>
</feature>
<name>A0A8H4XI43_9HYPO</name>
<feature type="compositionally biased region" description="Basic and acidic residues" evidence="1">
    <location>
        <begin position="204"/>
        <end position="214"/>
    </location>
</feature>
<feature type="compositionally biased region" description="Basic and acidic residues" evidence="1">
    <location>
        <begin position="178"/>
        <end position="191"/>
    </location>
</feature>
<feature type="compositionally biased region" description="Polar residues" evidence="1">
    <location>
        <begin position="146"/>
        <end position="165"/>
    </location>
</feature>
<comment type="caution">
    <text evidence="2">The sequence shown here is derived from an EMBL/GenBank/DDBJ whole genome shotgun (WGS) entry which is preliminary data.</text>
</comment>
<feature type="region of interest" description="Disordered" evidence="1">
    <location>
        <begin position="100"/>
        <end position="225"/>
    </location>
</feature>
<sequence length="301" mass="33435">MYALFLPFINFTTNERCWHPWFIEDAFAARIIRLDHFHHLILCAIFHDYVDLNSALQITATGTSTPANVESIFDALSWSTIISGDPPVECLRHDASLQLRQQHEQQQSNTRGAVSGDGEPLKPRLPTPTEPSTTPEAGHTLESPKTESPSISSPKTPYYTSSQSRKSPKSILKSTRSSSKERKVSNPDADIHCGSSQNNQVREGNGKEGTKEEANTASKTKLNSSKNPYNWLRESLYRVKQTANTHLSSIATTFIDAFSLILWILDFTRHNIGLFVPVSSSTPASSFSLLSPSSWPSSLSW</sequence>
<dbReference type="AlphaFoldDB" id="A0A8H4XI43"/>
<evidence type="ECO:0000313" key="2">
    <source>
        <dbReference type="EMBL" id="KAF4976117.1"/>
    </source>
</evidence>
<protein>
    <submittedName>
        <fullName evidence="2">Uncharacterized protein</fullName>
    </submittedName>
</protein>
<keyword evidence="3" id="KW-1185">Reference proteome</keyword>
<organism evidence="2 3">
    <name type="scientific">Fusarium zealandicum</name>
    <dbReference type="NCBI Taxonomy" id="1053134"/>
    <lineage>
        <taxon>Eukaryota</taxon>
        <taxon>Fungi</taxon>
        <taxon>Dikarya</taxon>
        <taxon>Ascomycota</taxon>
        <taxon>Pezizomycotina</taxon>
        <taxon>Sordariomycetes</taxon>
        <taxon>Hypocreomycetidae</taxon>
        <taxon>Hypocreales</taxon>
        <taxon>Nectriaceae</taxon>
        <taxon>Fusarium</taxon>
        <taxon>Fusarium staphyleae species complex</taxon>
    </lineage>
</organism>
<proteinExistence type="predicted"/>
<reference evidence="2" key="2">
    <citation type="submission" date="2020-05" db="EMBL/GenBank/DDBJ databases">
        <authorList>
            <person name="Kim H.-S."/>
            <person name="Proctor R.H."/>
            <person name="Brown D.W."/>
        </authorList>
    </citation>
    <scope>NUCLEOTIDE SEQUENCE</scope>
    <source>
        <strain evidence="2">NRRL 22465</strain>
    </source>
</reference>
<dbReference type="Proteomes" id="UP000635477">
    <property type="component" value="Unassembled WGS sequence"/>
</dbReference>